<gene>
    <name evidence="1" type="ORF">H8702_07465</name>
</gene>
<protein>
    <submittedName>
        <fullName evidence="1">Uncharacterized protein</fullName>
    </submittedName>
</protein>
<accession>A0A8J6TRL1</accession>
<reference evidence="1" key="1">
    <citation type="submission" date="2020-08" db="EMBL/GenBank/DDBJ databases">
        <title>Genome public.</title>
        <authorList>
            <person name="Liu C."/>
            <person name="Sun Q."/>
        </authorList>
    </citation>
    <scope>NUCLEOTIDE SEQUENCE</scope>
    <source>
        <strain evidence="1">NSJ-15</strain>
    </source>
</reference>
<organism evidence="1 2">
    <name type="scientific">Massiliimalia timonensis</name>
    <dbReference type="NCBI Taxonomy" id="1987501"/>
    <lineage>
        <taxon>Bacteria</taxon>
        <taxon>Bacillati</taxon>
        <taxon>Bacillota</taxon>
        <taxon>Clostridia</taxon>
        <taxon>Eubacteriales</taxon>
        <taxon>Oscillospiraceae</taxon>
        <taxon>Massiliimalia</taxon>
    </lineage>
</organism>
<dbReference type="AlphaFoldDB" id="A0A8J6TRL1"/>
<evidence type="ECO:0000313" key="1">
    <source>
        <dbReference type="EMBL" id="MBC8610961.1"/>
    </source>
</evidence>
<proteinExistence type="predicted"/>
<name>A0A8J6TRL1_9FIRM</name>
<comment type="caution">
    <text evidence="1">The sequence shown here is derived from an EMBL/GenBank/DDBJ whole genome shotgun (WGS) entry which is preliminary data.</text>
</comment>
<dbReference type="EMBL" id="JACRTL010000003">
    <property type="protein sequence ID" value="MBC8610961.1"/>
    <property type="molecule type" value="Genomic_DNA"/>
</dbReference>
<keyword evidence="2" id="KW-1185">Reference proteome</keyword>
<sequence>MSIKRFVVSYVLRVCDMPVAPFEPLDNTRKQQVRNILTAAGIFPTV</sequence>
<dbReference type="Proteomes" id="UP000632659">
    <property type="component" value="Unassembled WGS sequence"/>
</dbReference>
<dbReference type="RefSeq" id="WP_158662635.1">
    <property type="nucleotide sequence ID" value="NZ_FYDD01000004.1"/>
</dbReference>
<evidence type="ECO:0000313" key="2">
    <source>
        <dbReference type="Proteomes" id="UP000632659"/>
    </source>
</evidence>